<keyword evidence="8" id="KW-1185">Reference proteome</keyword>
<keyword evidence="3 5" id="KW-0378">Hydrolase</keyword>
<comment type="cofactor">
    <cofactor evidence="5">
        <name>Zn(2+)</name>
        <dbReference type="ChEBI" id="CHEBI:29105"/>
    </cofactor>
    <text evidence="5">Binds 1 zinc ion per subunit.</text>
</comment>
<comment type="catalytic activity">
    <reaction evidence="5">
        <text>S-adenosyl-L-homocysteine + H2O + H(+) = S-inosyl-L-homocysteine + NH4(+)</text>
        <dbReference type="Rhea" id="RHEA:20716"/>
        <dbReference type="ChEBI" id="CHEBI:15377"/>
        <dbReference type="ChEBI" id="CHEBI:15378"/>
        <dbReference type="ChEBI" id="CHEBI:28938"/>
        <dbReference type="ChEBI" id="CHEBI:57856"/>
        <dbReference type="ChEBI" id="CHEBI:57985"/>
        <dbReference type="EC" id="3.5.4.28"/>
    </reaction>
</comment>
<dbReference type="SUPFAM" id="SSF51338">
    <property type="entry name" value="Composite domain of metallo-dependent hydrolases"/>
    <property type="match status" value="1"/>
</dbReference>
<dbReference type="RefSeq" id="WP_101517667.1">
    <property type="nucleotide sequence ID" value="NZ_PKUS01000005.1"/>
</dbReference>
<comment type="caution">
    <text evidence="5">Lacks conserved residue(s) required for the propagation of feature annotation.</text>
</comment>
<dbReference type="OrthoDB" id="9807210at2"/>
<dbReference type="GO" id="GO:0050270">
    <property type="term" value="F:S-adenosylhomocysteine deaminase activity"/>
    <property type="evidence" value="ECO:0007669"/>
    <property type="project" value="UniProtKB-UniRule"/>
</dbReference>
<feature type="binding site" evidence="5">
    <location>
        <position position="194"/>
    </location>
    <ligand>
        <name>substrate</name>
    </ligand>
</feature>
<dbReference type="EC" id="3.5.4.28" evidence="5"/>
<gene>
    <name evidence="5" type="primary">mtaD</name>
    <name evidence="7" type="ORF">C0039_07065</name>
</gene>
<evidence type="ECO:0000256" key="2">
    <source>
        <dbReference type="ARBA" id="ARBA00022723"/>
    </source>
</evidence>
<dbReference type="Gene3D" id="2.30.40.10">
    <property type="entry name" value="Urease, subunit C, domain 1"/>
    <property type="match status" value="1"/>
</dbReference>
<dbReference type="CDD" id="cd01298">
    <property type="entry name" value="ATZ_TRZ_like"/>
    <property type="match status" value="1"/>
</dbReference>
<protein>
    <recommendedName>
        <fullName evidence="5">5-methylthioadenosine/S-adenosylhomocysteine deaminase</fullName>
        <shortName evidence="5">MTA/SAH deaminase</shortName>
        <ecNumber evidence="5">3.5.4.28</ecNumber>
        <ecNumber evidence="5">3.5.4.31</ecNumber>
    </recommendedName>
</protein>
<evidence type="ECO:0000256" key="4">
    <source>
        <dbReference type="ARBA" id="ARBA00022833"/>
    </source>
</evidence>
<feature type="binding site" evidence="5">
    <location>
        <position position="101"/>
    </location>
    <ligand>
        <name>substrate</name>
    </ligand>
</feature>
<dbReference type="HAMAP" id="MF_01281">
    <property type="entry name" value="MTA_SAH_deamin"/>
    <property type="match status" value="1"/>
</dbReference>
<dbReference type="Gene3D" id="3.20.20.140">
    <property type="entry name" value="Metal-dependent hydrolases"/>
    <property type="match status" value="1"/>
</dbReference>
<dbReference type="PANTHER" id="PTHR43794">
    <property type="entry name" value="AMINOHYDROLASE SSNA-RELATED"/>
    <property type="match status" value="1"/>
</dbReference>
<feature type="binding site" evidence="5">
    <location>
        <position position="74"/>
    </location>
    <ligand>
        <name>Zn(2+)</name>
        <dbReference type="ChEBI" id="CHEBI:29105"/>
    </ligand>
</feature>
<evidence type="ECO:0000313" key="7">
    <source>
        <dbReference type="EMBL" id="PLW69758.1"/>
    </source>
</evidence>
<sequence>MSTSPSTVDTLLHPDWIVPVVPRGAVLTNHSLAIHDGRISHILPRAEAASLTAARELALPGQALIPGMINTHGHAAMSLLRGYADDLPLMPWLEQHIWPAEGAHVSADFVRDGTELAIAEMLRAGTTTFSDMYFFPDAAAAAAVDAGIRCQIVFPILDFPTAWARDADEYISKGLRLRDELKHRGLVQIGFGPHAPYTVSPQNLLKVATYAAELDLPVQIHLHETAGEVLAAVEEHGERPLDSLNTMGLLGPRTQCVHMTDLGDQDIALLAATGAHVVHCPQSNMKLASGACPVSKLLDRGVNVALGTDSAASNNDLNLFAEMQTAALLGKLTAGDAAALPAADALYMATMGGARAMGLEQEIGSLEPGKQADIVAVDLSGPECQPLYNPLSQLVYACNGSQVCHSWVAGAQLLHNRQLTRINLKDLQQRTAAWQEKISSTGKNQ</sequence>
<dbReference type="GO" id="GO:0090614">
    <property type="term" value="F:5'-methylthioadenosine deaminase activity"/>
    <property type="evidence" value="ECO:0007669"/>
    <property type="project" value="UniProtKB-UniRule"/>
</dbReference>
<comment type="similarity">
    <text evidence="5">Belongs to the metallo-dependent hydrolases superfamily. MTA/SAH deaminase family.</text>
</comment>
<dbReference type="InterPro" id="IPR050287">
    <property type="entry name" value="MTA/SAH_deaminase"/>
</dbReference>
<dbReference type="InterPro" id="IPR023512">
    <property type="entry name" value="Deaminase_MtaD/DadD"/>
</dbReference>
<dbReference type="PANTHER" id="PTHR43794:SF11">
    <property type="entry name" value="AMIDOHYDROLASE-RELATED DOMAIN-CONTAINING PROTEIN"/>
    <property type="match status" value="1"/>
</dbReference>
<feature type="binding site" evidence="5">
    <location>
        <position position="224"/>
    </location>
    <ligand>
        <name>substrate</name>
    </ligand>
</feature>
<dbReference type="InterPro" id="IPR011059">
    <property type="entry name" value="Metal-dep_hydrolase_composite"/>
</dbReference>
<dbReference type="EC" id="3.5.4.31" evidence="5"/>
<comment type="similarity">
    <text evidence="1">Belongs to the metallo-dependent hydrolases superfamily. ATZ/TRZ family.</text>
</comment>
<proteinExistence type="inferred from homology"/>
<dbReference type="FunFam" id="3.20.20.140:FF:000014">
    <property type="entry name" value="5-methylthioadenosine/S-adenosylhomocysteine deaminase"/>
    <property type="match status" value="1"/>
</dbReference>
<feature type="domain" description="Amidohydrolase-related" evidence="6">
    <location>
        <begin position="64"/>
        <end position="403"/>
    </location>
</feature>
<evidence type="ECO:0000256" key="1">
    <source>
        <dbReference type="ARBA" id="ARBA00006745"/>
    </source>
</evidence>
<dbReference type="GO" id="GO:0046872">
    <property type="term" value="F:metal ion binding"/>
    <property type="evidence" value="ECO:0007669"/>
    <property type="project" value="UniProtKB-KW"/>
</dbReference>
<dbReference type="AlphaFoldDB" id="A0A2N5X5J5"/>
<keyword evidence="4 5" id="KW-0862">Zinc</keyword>
<keyword evidence="2 5" id="KW-0479">Metal-binding</keyword>
<organism evidence="7 8">
    <name type="scientific">Pseudohalioglobus lutimaris</name>
    <dbReference type="NCBI Taxonomy" id="1737061"/>
    <lineage>
        <taxon>Bacteria</taxon>
        <taxon>Pseudomonadati</taxon>
        <taxon>Pseudomonadota</taxon>
        <taxon>Gammaproteobacteria</taxon>
        <taxon>Cellvibrionales</taxon>
        <taxon>Halieaceae</taxon>
        <taxon>Pseudohalioglobus</taxon>
    </lineage>
</organism>
<evidence type="ECO:0000256" key="3">
    <source>
        <dbReference type="ARBA" id="ARBA00022801"/>
    </source>
</evidence>
<feature type="binding site" evidence="5">
    <location>
        <position position="221"/>
    </location>
    <ligand>
        <name>Zn(2+)</name>
        <dbReference type="ChEBI" id="CHEBI:29105"/>
    </ligand>
</feature>
<dbReference type="Proteomes" id="UP000235005">
    <property type="component" value="Unassembled WGS sequence"/>
</dbReference>
<reference evidence="7 8" key="1">
    <citation type="submission" date="2018-01" db="EMBL/GenBank/DDBJ databases">
        <title>The draft genome sequence of Halioglobus lutimaris HF004.</title>
        <authorList>
            <person name="Du Z.-J."/>
            <person name="Shi M.-J."/>
        </authorList>
    </citation>
    <scope>NUCLEOTIDE SEQUENCE [LARGE SCALE GENOMIC DNA]</scope>
    <source>
        <strain evidence="7 8">HF004</strain>
    </source>
</reference>
<dbReference type="SUPFAM" id="SSF51556">
    <property type="entry name" value="Metallo-dependent hydrolases"/>
    <property type="match status" value="1"/>
</dbReference>
<evidence type="ECO:0000313" key="8">
    <source>
        <dbReference type="Proteomes" id="UP000235005"/>
    </source>
</evidence>
<evidence type="ECO:0000256" key="5">
    <source>
        <dbReference type="HAMAP-Rule" id="MF_01281"/>
    </source>
</evidence>
<comment type="catalytic activity">
    <reaction evidence="5">
        <text>S-methyl-5'-thioadenosine + H2O + H(+) = S-methyl-5'-thioinosine + NH4(+)</text>
        <dbReference type="Rhea" id="RHEA:25025"/>
        <dbReference type="ChEBI" id="CHEBI:15377"/>
        <dbReference type="ChEBI" id="CHEBI:15378"/>
        <dbReference type="ChEBI" id="CHEBI:17509"/>
        <dbReference type="ChEBI" id="CHEBI:28938"/>
        <dbReference type="ChEBI" id="CHEBI:48595"/>
        <dbReference type="EC" id="3.5.4.31"/>
    </reaction>
</comment>
<dbReference type="InterPro" id="IPR006680">
    <property type="entry name" value="Amidohydro-rel"/>
</dbReference>
<accession>A0A2N5X5J5</accession>
<feature type="binding site" evidence="5">
    <location>
        <position position="72"/>
    </location>
    <ligand>
        <name>Zn(2+)</name>
        <dbReference type="ChEBI" id="CHEBI:29105"/>
    </ligand>
</feature>
<comment type="function">
    <text evidence="5">Catalyzes the deamination of 5-methylthioadenosine and S-adenosyl-L-homocysteine into 5-methylthioinosine and S-inosyl-L-homocysteine, respectively. Is also able to deaminate adenosine.</text>
</comment>
<comment type="caution">
    <text evidence="7">The sequence shown here is derived from an EMBL/GenBank/DDBJ whole genome shotgun (WGS) entry which is preliminary data.</text>
</comment>
<dbReference type="EMBL" id="PKUS01000005">
    <property type="protein sequence ID" value="PLW69758.1"/>
    <property type="molecule type" value="Genomic_DNA"/>
</dbReference>
<feature type="binding site" evidence="5">
    <location>
        <position position="309"/>
    </location>
    <ligand>
        <name>substrate</name>
    </ligand>
</feature>
<dbReference type="InterPro" id="IPR032466">
    <property type="entry name" value="Metal_Hydrolase"/>
</dbReference>
<evidence type="ECO:0000259" key="6">
    <source>
        <dbReference type="Pfam" id="PF01979"/>
    </source>
</evidence>
<dbReference type="Pfam" id="PF01979">
    <property type="entry name" value="Amidohydro_1"/>
    <property type="match status" value="1"/>
</dbReference>
<feature type="binding site" evidence="5">
    <location>
        <position position="309"/>
    </location>
    <ligand>
        <name>Zn(2+)</name>
        <dbReference type="ChEBI" id="CHEBI:29105"/>
    </ligand>
</feature>
<dbReference type="NCBIfam" id="NF006549">
    <property type="entry name" value="PRK09045.1"/>
    <property type="match status" value="1"/>
</dbReference>
<name>A0A2N5X5J5_9GAMM</name>